<keyword evidence="3 8" id="KW-0812">Transmembrane</keyword>
<dbReference type="Pfam" id="PF01618">
    <property type="entry name" value="MotA_ExbB"/>
    <property type="match status" value="1"/>
</dbReference>
<feature type="compositionally biased region" description="Polar residues" evidence="7">
    <location>
        <begin position="232"/>
        <end position="244"/>
    </location>
</feature>
<dbReference type="OrthoDB" id="4045at2"/>
<feature type="region of interest" description="Disordered" evidence="7">
    <location>
        <begin position="230"/>
        <end position="266"/>
    </location>
</feature>
<evidence type="ECO:0000256" key="3">
    <source>
        <dbReference type="ARBA" id="ARBA00022692"/>
    </source>
</evidence>
<dbReference type="Proteomes" id="UP000177445">
    <property type="component" value="Chromosome"/>
</dbReference>
<reference evidence="10 11" key="1">
    <citation type="submission" date="2016-10" db="EMBL/GenBank/DDBJ databases">
        <title>Marinobacter salinus sp. nov., a moderately halophilic bacterium isolated from a tidal flat environment.</title>
        <authorList>
            <person name="Park S.-J."/>
        </authorList>
    </citation>
    <scope>NUCLEOTIDE SEQUENCE [LARGE SCALE GENOMIC DNA]</scope>
    <source>
        <strain evidence="10 11">Hb8</strain>
    </source>
</reference>
<keyword evidence="6" id="KW-0813">Transport</keyword>
<keyword evidence="10" id="KW-0966">Cell projection</keyword>
<keyword evidence="10" id="KW-0282">Flagellum</keyword>
<dbReference type="RefSeq" id="WP_070971579.1">
    <property type="nucleotide sequence ID" value="NZ_CP017715.1"/>
</dbReference>
<dbReference type="AlphaFoldDB" id="A0A1D9GNR3"/>
<evidence type="ECO:0000259" key="9">
    <source>
        <dbReference type="Pfam" id="PF01618"/>
    </source>
</evidence>
<comment type="similarity">
    <text evidence="6">Belongs to the exbB/tolQ family.</text>
</comment>
<keyword evidence="5 8" id="KW-0472">Membrane</keyword>
<evidence type="ECO:0000313" key="10">
    <source>
        <dbReference type="EMBL" id="AOY89278.1"/>
    </source>
</evidence>
<proteinExistence type="inferred from homology"/>
<gene>
    <name evidence="10" type="ORF">BKP64_14465</name>
</gene>
<evidence type="ECO:0000256" key="1">
    <source>
        <dbReference type="ARBA" id="ARBA00004651"/>
    </source>
</evidence>
<keyword evidence="10" id="KW-0969">Cilium</keyword>
<dbReference type="GO" id="GO:0005886">
    <property type="term" value="C:plasma membrane"/>
    <property type="evidence" value="ECO:0007669"/>
    <property type="project" value="UniProtKB-SubCell"/>
</dbReference>
<feature type="transmembrane region" description="Helical" evidence="8">
    <location>
        <begin position="133"/>
        <end position="154"/>
    </location>
</feature>
<dbReference type="PANTHER" id="PTHR30625:SF11">
    <property type="entry name" value="MOTA_TOLQ_EXBB PROTON CHANNEL DOMAIN-CONTAINING PROTEIN"/>
    <property type="match status" value="1"/>
</dbReference>
<evidence type="ECO:0000313" key="11">
    <source>
        <dbReference type="Proteomes" id="UP000177445"/>
    </source>
</evidence>
<dbReference type="InterPro" id="IPR050790">
    <property type="entry name" value="ExbB/TolQ_transport"/>
</dbReference>
<evidence type="ECO:0000256" key="8">
    <source>
        <dbReference type="SAM" id="Phobius"/>
    </source>
</evidence>
<accession>A0A1D9GNR3</accession>
<dbReference type="KEGG" id="msq:BKP64_14465"/>
<organism evidence="10 11">
    <name type="scientific">Marinobacter salinus</name>
    <dbReference type="NCBI Taxonomy" id="1874317"/>
    <lineage>
        <taxon>Bacteria</taxon>
        <taxon>Pseudomonadati</taxon>
        <taxon>Pseudomonadota</taxon>
        <taxon>Gammaproteobacteria</taxon>
        <taxon>Pseudomonadales</taxon>
        <taxon>Marinobacteraceae</taxon>
        <taxon>Marinobacter</taxon>
    </lineage>
</organism>
<feature type="domain" description="MotA/TolQ/ExbB proton channel" evidence="9">
    <location>
        <begin position="98"/>
        <end position="209"/>
    </location>
</feature>
<evidence type="ECO:0000256" key="6">
    <source>
        <dbReference type="RuleBase" id="RU004057"/>
    </source>
</evidence>
<evidence type="ECO:0000256" key="2">
    <source>
        <dbReference type="ARBA" id="ARBA00022475"/>
    </source>
</evidence>
<dbReference type="PANTHER" id="PTHR30625">
    <property type="entry name" value="PROTEIN TOLQ"/>
    <property type="match status" value="1"/>
</dbReference>
<dbReference type="STRING" id="1874317.BKP64_14465"/>
<feature type="transmembrane region" description="Helical" evidence="8">
    <location>
        <begin position="20"/>
        <end position="53"/>
    </location>
</feature>
<keyword evidence="6" id="KW-0653">Protein transport</keyword>
<evidence type="ECO:0000256" key="4">
    <source>
        <dbReference type="ARBA" id="ARBA00022989"/>
    </source>
</evidence>
<name>A0A1D9GNR3_9GAMM</name>
<dbReference type="InterPro" id="IPR002898">
    <property type="entry name" value="MotA_ExbB_proton_chnl"/>
</dbReference>
<dbReference type="EMBL" id="CP017715">
    <property type="protein sequence ID" value="AOY89278.1"/>
    <property type="molecule type" value="Genomic_DNA"/>
</dbReference>
<dbReference type="GO" id="GO:0017038">
    <property type="term" value="P:protein import"/>
    <property type="evidence" value="ECO:0007669"/>
    <property type="project" value="TreeGrafter"/>
</dbReference>
<sequence>MPDIALLHTTEPLGHLVSRLFAMGGPVMMALVVIAMTGVITFVYLMLLGIFYAPRLTSRLKKIMTIWQQTPARVNPRELQLRVGTYGRLNPLLRLVTSTMLACQQRRDREQIRKTVALDAQQALEPFEAPLKIIEVIAALAPLLGLLGTVMGMIEAFSTMAAAEGRANATQLSGGIYEALTTTAAGLVIAIPFAAIAAWIEFRLRRIHQTVNYTLITVLSVADSEEAFVSEPPSSVSPQTNSVQEDPGTANETARYDRQGLAHATG</sequence>
<keyword evidence="11" id="KW-1185">Reference proteome</keyword>
<protein>
    <submittedName>
        <fullName evidence="10">Flagellar motor protein MotA</fullName>
    </submittedName>
</protein>
<keyword evidence="4 8" id="KW-1133">Transmembrane helix</keyword>
<comment type="subcellular location">
    <subcellularLocation>
        <location evidence="1">Cell membrane</location>
        <topology evidence="1">Multi-pass membrane protein</topology>
    </subcellularLocation>
    <subcellularLocation>
        <location evidence="6">Membrane</location>
        <topology evidence="6">Multi-pass membrane protein</topology>
    </subcellularLocation>
</comment>
<evidence type="ECO:0000256" key="7">
    <source>
        <dbReference type="SAM" id="MobiDB-lite"/>
    </source>
</evidence>
<keyword evidence="2" id="KW-1003">Cell membrane</keyword>
<feature type="transmembrane region" description="Helical" evidence="8">
    <location>
        <begin position="174"/>
        <end position="200"/>
    </location>
</feature>
<evidence type="ECO:0000256" key="5">
    <source>
        <dbReference type="ARBA" id="ARBA00023136"/>
    </source>
</evidence>